<dbReference type="EMBL" id="HE964772">
    <property type="protein sequence ID" value="CCJ36433.1"/>
    <property type="molecule type" value="Genomic_DNA"/>
</dbReference>
<dbReference type="GO" id="GO:0004640">
    <property type="term" value="F:phosphoribosylanthranilate isomerase activity"/>
    <property type="evidence" value="ECO:0007669"/>
    <property type="project" value="UniProtKB-UniRule"/>
</dbReference>
<dbReference type="GO" id="GO:0000162">
    <property type="term" value="P:L-tryptophan biosynthetic process"/>
    <property type="evidence" value="ECO:0007669"/>
    <property type="project" value="UniProtKB-UniRule"/>
</dbReference>
<feature type="domain" description="N-(5'phosphoribosyl) anthranilate isomerase (PRAI)" evidence="9">
    <location>
        <begin position="2"/>
        <end position="182"/>
    </location>
</feature>
<dbReference type="InterPro" id="IPR013785">
    <property type="entry name" value="Aldolase_TIM"/>
</dbReference>
<dbReference type="RefSeq" id="WP_014867408.1">
    <property type="nucleotide sequence ID" value="NC_018227.2"/>
</dbReference>
<dbReference type="UniPathway" id="UPA00035">
    <property type="reaction ID" value="UER00042"/>
</dbReference>
<keyword evidence="6 8" id="KW-0057">Aromatic amino acid biosynthesis</keyword>
<dbReference type="BioCyc" id="MBOU1201294:BN140_RS07540-MONOMER"/>
<name>I7J925_METBM</name>
<dbReference type="KEGG" id="mbg:BN140_1510"/>
<evidence type="ECO:0000313" key="11">
    <source>
        <dbReference type="Proteomes" id="UP000009007"/>
    </source>
</evidence>
<keyword evidence="5 8" id="KW-0822">Tryptophan biosynthesis</keyword>
<evidence type="ECO:0000256" key="2">
    <source>
        <dbReference type="ARBA" id="ARBA00004664"/>
    </source>
</evidence>
<dbReference type="Proteomes" id="UP000009007">
    <property type="component" value="Chromosome I"/>
</dbReference>
<dbReference type="HAMAP" id="MF_00135">
    <property type="entry name" value="PRAI"/>
    <property type="match status" value="1"/>
</dbReference>
<dbReference type="InterPro" id="IPR001240">
    <property type="entry name" value="PRAI_dom"/>
</dbReference>
<sequence length="190" mass="19306">MKVCGVTTVGDALMAADFGADAIGVVLESPSPRSVSPERAAAIFAAVGPLAVTVAVTATTSAAGIEGILRLRPGVVQVPADCEVPPGAGVRVIRSVAPGDPVPENCDAVVVDGSRGTGMEFDEDYAGWVMAQSAVPVILAGGLTPENVRNAIDALRPYGVDVASGVESRPGVKDPRRVRAFLLTCRESGV</sequence>
<keyword evidence="4 8" id="KW-0028">Amino-acid biosynthesis</keyword>
<comment type="catalytic activity">
    <reaction evidence="1 8">
        <text>N-(5-phospho-beta-D-ribosyl)anthranilate = 1-(2-carboxyphenylamino)-1-deoxy-D-ribulose 5-phosphate</text>
        <dbReference type="Rhea" id="RHEA:21540"/>
        <dbReference type="ChEBI" id="CHEBI:18277"/>
        <dbReference type="ChEBI" id="CHEBI:58613"/>
        <dbReference type="EC" id="5.3.1.24"/>
    </reaction>
</comment>
<evidence type="ECO:0000259" key="9">
    <source>
        <dbReference type="Pfam" id="PF00697"/>
    </source>
</evidence>
<evidence type="ECO:0000256" key="1">
    <source>
        <dbReference type="ARBA" id="ARBA00001164"/>
    </source>
</evidence>
<evidence type="ECO:0000256" key="5">
    <source>
        <dbReference type="ARBA" id="ARBA00022822"/>
    </source>
</evidence>
<evidence type="ECO:0000256" key="4">
    <source>
        <dbReference type="ARBA" id="ARBA00022605"/>
    </source>
</evidence>
<evidence type="ECO:0000313" key="10">
    <source>
        <dbReference type="EMBL" id="CCJ36433.1"/>
    </source>
</evidence>
<dbReference type="InterPro" id="IPR011060">
    <property type="entry name" value="RibuloseP-bd_barrel"/>
</dbReference>
<organism evidence="10 11">
    <name type="scientific">Methanoculleus bourgensis (strain ATCC 43281 / DSM 3045 / OCM 15 / MS2)</name>
    <name type="common">Methanogenium bourgense</name>
    <dbReference type="NCBI Taxonomy" id="1201294"/>
    <lineage>
        <taxon>Archaea</taxon>
        <taxon>Methanobacteriati</taxon>
        <taxon>Methanobacteriota</taxon>
        <taxon>Stenosarchaea group</taxon>
        <taxon>Methanomicrobia</taxon>
        <taxon>Methanomicrobiales</taxon>
        <taxon>Methanomicrobiaceae</taxon>
        <taxon>Methanoculleus</taxon>
    </lineage>
</organism>
<dbReference type="EC" id="5.3.1.24" evidence="8"/>
<dbReference type="AlphaFoldDB" id="I7J925"/>
<dbReference type="PANTHER" id="PTHR42894">
    <property type="entry name" value="N-(5'-PHOSPHORIBOSYL)ANTHRANILATE ISOMERASE"/>
    <property type="match status" value="1"/>
</dbReference>
<gene>
    <name evidence="10" type="primary">trpF3</name>
    <name evidence="8" type="synonym">trpF</name>
    <name evidence="10" type="ordered locus">BN140_1510</name>
</gene>
<evidence type="ECO:0000256" key="7">
    <source>
        <dbReference type="ARBA" id="ARBA00023235"/>
    </source>
</evidence>
<evidence type="ECO:0000256" key="3">
    <source>
        <dbReference type="ARBA" id="ARBA00007571"/>
    </source>
</evidence>
<dbReference type="CDD" id="cd00405">
    <property type="entry name" value="PRAI"/>
    <property type="match status" value="1"/>
</dbReference>
<accession>I7J925</accession>
<comment type="similarity">
    <text evidence="3 8">Belongs to the TrpF family.</text>
</comment>
<dbReference type="InterPro" id="IPR044643">
    <property type="entry name" value="TrpF_fam"/>
</dbReference>
<comment type="pathway">
    <text evidence="2 8">Amino-acid biosynthesis; L-tryptophan biosynthesis; L-tryptophan from chorismate: step 3/5.</text>
</comment>
<keyword evidence="11" id="KW-1185">Reference proteome</keyword>
<dbReference type="PANTHER" id="PTHR42894:SF1">
    <property type="entry name" value="N-(5'-PHOSPHORIBOSYL)ANTHRANILATE ISOMERASE"/>
    <property type="match status" value="1"/>
</dbReference>
<protein>
    <recommendedName>
        <fullName evidence="8">N-(5'-phosphoribosyl)anthranilate isomerase</fullName>
        <shortName evidence="8">PRAI</shortName>
        <ecNumber evidence="8">5.3.1.24</ecNumber>
    </recommendedName>
</protein>
<dbReference type="STRING" id="1201294.BN140_1510"/>
<dbReference type="Gene3D" id="3.20.20.70">
    <property type="entry name" value="Aldolase class I"/>
    <property type="match status" value="1"/>
</dbReference>
<dbReference type="PATRIC" id="fig|1201294.9.peg.1663"/>
<dbReference type="HOGENOM" id="CLU_076364_2_0_2"/>
<dbReference type="GeneID" id="13355411"/>
<keyword evidence="7 8" id="KW-0413">Isomerase</keyword>
<evidence type="ECO:0000256" key="6">
    <source>
        <dbReference type="ARBA" id="ARBA00023141"/>
    </source>
</evidence>
<dbReference type="Pfam" id="PF00697">
    <property type="entry name" value="PRAI"/>
    <property type="match status" value="1"/>
</dbReference>
<proteinExistence type="inferred from homology"/>
<evidence type="ECO:0000256" key="8">
    <source>
        <dbReference type="HAMAP-Rule" id="MF_00135"/>
    </source>
</evidence>
<dbReference type="SUPFAM" id="SSF51366">
    <property type="entry name" value="Ribulose-phoshate binding barrel"/>
    <property type="match status" value="1"/>
</dbReference>
<reference evidence="11" key="1">
    <citation type="journal article" date="2012" name="J. Bacteriol.">
        <title>Complete genome sequence of the hydrogenotrophic, methanogenic archaeon Methanoculleus bourgensis strain MS2T, isolated from a sewage sludge digester.</title>
        <authorList>
            <person name="Maus I."/>
            <person name="Wibberg D."/>
            <person name="Stantscheff R."/>
            <person name="Eikmeyer F.G."/>
            <person name="Seffner A."/>
            <person name="Boelter J."/>
            <person name="Szczepanowski R."/>
            <person name="Blom J."/>
            <person name="Jaenicke S."/>
            <person name="Konig H."/>
            <person name="Puhler A."/>
            <person name="Schluter A."/>
        </authorList>
    </citation>
    <scope>NUCLEOTIDE SEQUENCE [LARGE SCALE GENOMIC DNA]</scope>
    <source>
        <strain evidence="11">ATCC 43281 / DSM 3045 / OCM 15 / MS2</strain>
    </source>
</reference>